<organism evidence="3 4">
    <name type="scientific">Candidatus Thiodiazotropha endoloripes</name>
    <dbReference type="NCBI Taxonomy" id="1818881"/>
    <lineage>
        <taxon>Bacteria</taxon>
        <taxon>Pseudomonadati</taxon>
        <taxon>Pseudomonadota</taxon>
        <taxon>Gammaproteobacteria</taxon>
        <taxon>Chromatiales</taxon>
        <taxon>Sedimenticolaceae</taxon>
        <taxon>Candidatus Thiodiazotropha</taxon>
    </lineage>
</organism>
<dbReference type="RefSeq" id="WP_069004449.1">
    <property type="nucleotide sequence ID" value="NZ_LVJW01000003.1"/>
</dbReference>
<dbReference type="Proteomes" id="UP000094849">
    <property type="component" value="Unassembled WGS sequence"/>
</dbReference>
<evidence type="ECO:0000313" key="3">
    <source>
        <dbReference type="EMBL" id="ODB96718.1"/>
    </source>
</evidence>
<name>A0A1E2UPN6_9GAMM</name>
<dbReference type="SUPFAM" id="SSF46767">
    <property type="entry name" value="Methylated DNA-protein cysteine methyltransferase, C-terminal domain"/>
    <property type="match status" value="1"/>
</dbReference>
<reference evidence="3 4" key="1">
    <citation type="submission" date="2016-03" db="EMBL/GenBank/DDBJ databases">
        <title>Chemosynthetic sulphur-oxidizing symbionts of marine invertebrate animals are capable of nitrogen fixation.</title>
        <authorList>
            <person name="Petersen J.M."/>
            <person name="Kemper A."/>
            <person name="Gruber-Vodicka H."/>
            <person name="Cardini U."/>
            <person name="Geest Mvander."/>
            <person name="Kleiner M."/>
            <person name="Bulgheresi S."/>
            <person name="Fussmann M."/>
            <person name="Herbold C."/>
            <person name="Seah B.K.B."/>
            <person name="Antony C.Paul."/>
            <person name="Liu D."/>
            <person name="Belitz A."/>
            <person name="Weber M."/>
        </authorList>
    </citation>
    <scope>NUCLEOTIDE SEQUENCE [LARGE SCALE GENOMIC DNA]</scope>
    <source>
        <strain evidence="3">G_D</strain>
    </source>
</reference>
<proteinExistence type="predicted"/>
<dbReference type="InterPro" id="IPR036388">
    <property type="entry name" value="WH-like_DNA-bd_sf"/>
</dbReference>
<dbReference type="Pfam" id="PF01035">
    <property type="entry name" value="DNA_binding_1"/>
    <property type="match status" value="1"/>
</dbReference>
<gene>
    <name evidence="3" type="ORF">A3196_08100</name>
</gene>
<dbReference type="CDD" id="cd06445">
    <property type="entry name" value="ATase"/>
    <property type="match status" value="1"/>
</dbReference>
<protein>
    <recommendedName>
        <fullName evidence="2">Methylated-DNA-[protein]-cysteine S-methyltransferase DNA binding domain-containing protein</fullName>
    </recommendedName>
</protein>
<dbReference type="EMBL" id="LVJZ01000003">
    <property type="protein sequence ID" value="ODB96718.1"/>
    <property type="molecule type" value="Genomic_DNA"/>
</dbReference>
<dbReference type="InterPro" id="IPR052520">
    <property type="entry name" value="ATL_DNA_repair"/>
</dbReference>
<dbReference type="AlphaFoldDB" id="A0A1E2UPN6"/>
<feature type="domain" description="Methylated-DNA-[protein]-cysteine S-methyltransferase DNA binding" evidence="2">
    <location>
        <begin position="7"/>
        <end position="81"/>
    </location>
</feature>
<dbReference type="Gene3D" id="1.10.10.10">
    <property type="entry name" value="Winged helix-like DNA-binding domain superfamily/Winged helix DNA-binding domain"/>
    <property type="match status" value="1"/>
</dbReference>
<dbReference type="OrthoDB" id="9132167at2"/>
<evidence type="ECO:0000256" key="1">
    <source>
        <dbReference type="ARBA" id="ARBA00022763"/>
    </source>
</evidence>
<keyword evidence="1" id="KW-0227">DNA damage</keyword>
<dbReference type="GO" id="GO:0003824">
    <property type="term" value="F:catalytic activity"/>
    <property type="evidence" value="ECO:0007669"/>
    <property type="project" value="InterPro"/>
</dbReference>
<dbReference type="GO" id="GO:0006281">
    <property type="term" value="P:DNA repair"/>
    <property type="evidence" value="ECO:0007669"/>
    <property type="project" value="InterPro"/>
</dbReference>
<keyword evidence="4" id="KW-1185">Reference proteome</keyword>
<dbReference type="PANTHER" id="PTHR42942:SF1">
    <property type="entry name" value="ALKYLTRANSFERASE-LIKE PROTEIN 1"/>
    <property type="match status" value="1"/>
</dbReference>
<dbReference type="PANTHER" id="PTHR42942">
    <property type="entry name" value="6-O-METHYLGUANINE DNA METHYLTRANSFERASE"/>
    <property type="match status" value="1"/>
</dbReference>
<comment type="caution">
    <text evidence="3">The sequence shown here is derived from an EMBL/GenBank/DDBJ whole genome shotgun (WGS) entry which is preliminary data.</text>
</comment>
<dbReference type="InterPro" id="IPR014048">
    <property type="entry name" value="MethylDNA_cys_MeTrfase_DNA-bd"/>
</dbReference>
<evidence type="ECO:0000259" key="2">
    <source>
        <dbReference type="Pfam" id="PF01035"/>
    </source>
</evidence>
<sequence length="101" mass="11567">MSSDELRQVFYTNLASIPAGRYCSYGDMASLCGVHVRQVLAWLRTLPADSNLPWYRLITGQRKIADYPGNQRQYRLLSDEGLIPESNGKYPTAYRWPDHSV</sequence>
<accession>A0A1E2UPN6</accession>
<evidence type="ECO:0000313" key="4">
    <source>
        <dbReference type="Proteomes" id="UP000094849"/>
    </source>
</evidence>
<dbReference type="InterPro" id="IPR036217">
    <property type="entry name" value="MethylDNA_cys_MeTrfase_DNAb"/>
</dbReference>